<gene>
    <name evidence="2" type="ORF">QQS21_002085</name>
</gene>
<evidence type="ECO:0000313" key="3">
    <source>
        <dbReference type="Proteomes" id="UP001251528"/>
    </source>
</evidence>
<organism evidence="2 3">
    <name type="scientific">Conoideocrella luteorostrata</name>
    <dbReference type="NCBI Taxonomy" id="1105319"/>
    <lineage>
        <taxon>Eukaryota</taxon>
        <taxon>Fungi</taxon>
        <taxon>Dikarya</taxon>
        <taxon>Ascomycota</taxon>
        <taxon>Pezizomycotina</taxon>
        <taxon>Sordariomycetes</taxon>
        <taxon>Hypocreomycetidae</taxon>
        <taxon>Hypocreales</taxon>
        <taxon>Clavicipitaceae</taxon>
        <taxon>Conoideocrella</taxon>
    </lineage>
</organism>
<accession>A0AAJ0G1J1</accession>
<feature type="compositionally biased region" description="Basic and acidic residues" evidence="1">
    <location>
        <begin position="118"/>
        <end position="166"/>
    </location>
</feature>
<evidence type="ECO:0000256" key="1">
    <source>
        <dbReference type="SAM" id="MobiDB-lite"/>
    </source>
</evidence>
<dbReference type="AlphaFoldDB" id="A0AAJ0G1J1"/>
<feature type="compositionally biased region" description="Polar residues" evidence="1">
    <location>
        <begin position="341"/>
        <end position="362"/>
    </location>
</feature>
<dbReference type="EMBL" id="JASWJB010000024">
    <property type="protein sequence ID" value="KAK2609304.1"/>
    <property type="molecule type" value="Genomic_DNA"/>
</dbReference>
<feature type="compositionally biased region" description="Basic and acidic residues" evidence="1">
    <location>
        <begin position="204"/>
        <end position="220"/>
    </location>
</feature>
<feature type="compositionally biased region" description="Polar residues" evidence="1">
    <location>
        <begin position="167"/>
        <end position="186"/>
    </location>
</feature>
<dbReference type="Proteomes" id="UP001251528">
    <property type="component" value="Unassembled WGS sequence"/>
</dbReference>
<keyword evidence="3" id="KW-1185">Reference proteome</keyword>
<feature type="compositionally biased region" description="Basic residues" evidence="1">
    <location>
        <begin position="92"/>
        <end position="101"/>
    </location>
</feature>
<feature type="region of interest" description="Disordered" evidence="1">
    <location>
        <begin position="341"/>
        <end position="367"/>
    </location>
</feature>
<comment type="caution">
    <text evidence="2">The sequence shown here is derived from an EMBL/GenBank/DDBJ whole genome shotgun (WGS) entry which is preliminary data.</text>
</comment>
<proteinExistence type="predicted"/>
<name>A0AAJ0G1J1_9HYPO</name>
<reference evidence="2" key="1">
    <citation type="submission" date="2023-06" db="EMBL/GenBank/DDBJ databases">
        <title>Conoideocrella luteorostrata (Hypocreales: Clavicipitaceae), a potential biocontrol fungus for elongate hemlock scale in United States Christmas tree production areas.</title>
        <authorList>
            <person name="Barrett H."/>
            <person name="Lovett B."/>
            <person name="Macias A.M."/>
            <person name="Stajich J.E."/>
            <person name="Kasson M.T."/>
        </authorList>
    </citation>
    <scope>NUCLEOTIDE SEQUENCE</scope>
    <source>
        <strain evidence="2">ARSEF 14590</strain>
    </source>
</reference>
<feature type="region of interest" description="Disordered" evidence="1">
    <location>
        <begin position="69"/>
        <end position="220"/>
    </location>
</feature>
<sequence>MPLTPPASRGATPHLTFSDFENFSSTNLRQGLDKYNVGYKSKDEKFGLISKIISSPSADNIKKYILELEDESEPGTKGSKKTNKPSSAKNHSSSRRNQHSRHSGDESVSDSTVPHKPKNGETRSRTGKDRGRSSDRQNSKLSRNGDSEDSRSGDSDDSKDKREKNWNKSNTTSQPNNPKHGTSSHNDVLARRFQKLQNKSETLSSRKIDKKGKRDAVKPLERLDNKPEFDDAEKELLQDKEIAKLLPNLDAATQDILYEVMRMSLLYKTHVPRGVEHFWFIADQALAQNDLAMAQRIITGAAEMDIWDSWWNGSQSEAQIQQWQGLQDFVRFVRNKHRDISMNTTPVPSHTSSPLSSPALTNDENDPYDCKEARRVRKKFHGNGDPKADEMEFEDPETGEIVTADIIGRHPTRRNWLALALPSNNSNHMFMSRGYYVDGTKEKYKEQLDRYVNEGSNVTLNAATKTAHLREAEVEDFELNLVLFMPWGKYWHTHAYGIPHYDKDRDFMLYSKSLLGQAWGTSTADDVIRDHCDQAGQPIPRTAQAARKIQRRAWKH</sequence>
<protein>
    <submittedName>
        <fullName evidence="2">Uncharacterized protein</fullName>
    </submittedName>
</protein>
<evidence type="ECO:0000313" key="2">
    <source>
        <dbReference type="EMBL" id="KAK2609304.1"/>
    </source>
</evidence>